<dbReference type="AlphaFoldDB" id="A0A6N3T925"/>
<protein>
    <submittedName>
        <fullName evidence="3">Phage Mu protein</fullName>
    </submittedName>
</protein>
<name>A0A6N3T925_9PROT</name>
<evidence type="ECO:0000259" key="2">
    <source>
        <dbReference type="Pfam" id="PF04865"/>
    </source>
</evidence>
<evidence type="ECO:0000313" key="5">
    <source>
        <dbReference type="Proteomes" id="UP000032673"/>
    </source>
</evidence>
<dbReference type="Proteomes" id="UP000321104">
    <property type="component" value="Unassembled WGS sequence"/>
</dbReference>
<dbReference type="InterPro" id="IPR006949">
    <property type="entry name" value="Barrel_Baseplate_J-like"/>
</dbReference>
<proteinExistence type="predicted"/>
<feature type="compositionally biased region" description="Low complexity" evidence="1">
    <location>
        <begin position="7"/>
        <end position="21"/>
    </location>
</feature>
<gene>
    <name evidence="3" type="ORF">Abin_022_056</name>
    <name evidence="4" type="ORF">AIN02nite_21720</name>
</gene>
<organism evidence="4 6">
    <name type="scientific">Acetobacter indonesiensis</name>
    <dbReference type="NCBI Taxonomy" id="104101"/>
    <lineage>
        <taxon>Bacteria</taxon>
        <taxon>Pseudomonadati</taxon>
        <taxon>Pseudomonadota</taxon>
        <taxon>Alphaproteobacteria</taxon>
        <taxon>Acetobacterales</taxon>
        <taxon>Acetobacteraceae</taxon>
        <taxon>Acetobacter</taxon>
    </lineage>
</organism>
<evidence type="ECO:0000313" key="3">
    <source>
        <dbReference type="EMBL" id="GAN63198.1"/>
    </source>
</evidence>
<reference evidence="3 5" key="1">
    <citation type="submission" date="2012-11" db="EMBL/GenBank/DDBJ databases">
        <title>Whole genome sequence of Acetobacter indonesiensis 5H-1.</title>
        <authorList>
            <person name="Azuma Y."/>
            <person name="Higashiura N."/>
            <person name="Hirakawa H."/>
            <person name="Matsushita K."/>
        </authorList>
    </citation>
    <scope>NUCLEOTIDE SEQUENCE [LARGE SCALE GENOMIC DNA]</scope>
    <source>
        <strain evidence="3 5">5H-1</strain>
    </source>
</reference>
<sequence>MEARLLSASDTSSSSASGTTSVPAPVLDATGFIMPEEPDMLAGVLADLNAAFGNTLNTGLSTPQGQLAMSLTAILGDAYDQFLTLANGVDPARATGRMQDAIGRLYFMSRLTATPTVVTCICTGVTGTVIPKGALVQDAAGNSYAADNALTLDATGTATGTFSCTQKGEIACPAQSVSISQSLAGWATATNPVAGVTGRPVESRTAFEDRRKTSVAGNAIGSLDAISAAVQAVSGVSDVFVTDNSTASAVTQGGVTIAAYSLYVCVSGGEDQAIAQAILRKKPPGCSYTGDTTVTVTDTNSAYTNAPSYAVSFQRAVPAPLYVKVVLVASAAIPATATASVQSVVLAAFAGNDGGSRVRIGSTLYASRFYAGIAALGSWAQIAEITVGTAADPTTLNVAFGINQAPTLDAQNITVVFA</sequence>
<dbReference type="Pfam" id="PF04865">
    <property type="entry name" value="Baseplate_J"/>
    <property type="match status" value="1"/>
</dbReference>
<feature type="domain" description="Baseplate protein J-like barrel" evidence="2">
    <location>
        <begin position="122"/>
        <end position="198"/>
    </location>
</feature>
<reference evidence="4 6" key="2">
    <citation type="submission" date="2019-07" db="EMBL/GenBank/DDBJ databases">
        <title>Whole genome shotgun sequence of Acetobacter indonesiensis NBRC 16471.</title>
        <authorList>
            <person name="Hosoyama A."/>
            <person name="Uohara A."/>
            <person name="Ohji S."/>
            <person name="Ichikawa N."/>
        </authorList>
    </citation>
    <scope>NUCLEOTIDE SEQUENCE [LARGE SCALE GENOMIC DNA]</scope>
    <source>
        <strain evidence="4 6">NBRC 16471</strain>
    </source>
</reference>
<evidence type="ECO:0000313" key="6">
    <source>
        <dbReference type="Proteomes" id="UP000321104"/>
    </source>
</evidence>
<evidence type="ECO:0000313" key="4">
    <source>
        <dbReference type="EMBL" id="GEN04147.1"/>
    </source>
</evidence>
<dbReference type="Proteomes" id="UP000032673">
    <property type="component" value="Unassembled WGS sequence"/>
</dbReference>
<feature type="region of interest" description="Disordered" evidence="1">
    <location>
        <begin position="1"/>
        <end position="22"/>
    </location>
</feature>
<keyword evidence="5" id="KW-1185">Reference proteome</keyword>
<dbReference type="EMBL" id="BAMW01000022">
    <property type="protein sequence ID" value="GAN63198.1"/>
    <property type="molecule type" value="Genomic_DNA"/>
</dbReference>
<accession>A0A6N3T925</accession>
<evidence type="ECO:0000256" key="1">
    <source>
        <dbReference type="SAM" id="MobiDB-lite"/>
    </source>
</evidence>
<dbReference type="EMBL" id="BJXQ01000013">
    <property type="protein sequence ID" value="GEN04147.1"/>
    <property type="molecule type" value="Genomic_DNA"/>
</dbReference>
<comment type="caution">
    <text evidence="4">The sequence shown here is derived from an EMBL/GenBank/DDBJ whole genome shotgun (WGS) entry which is preliminary data.</text>
</comment>